<comment type="catalytic activity">
    <reaction evidence="1">
        <text>Preferential cleavage of bonds with hydrophobic residues in P1'.</text>
        <dbReference type="EC" id="3.4.24.40"/>
    </reaction>
</comment>
<feature type="domain" description="Peptidase metallopeptidase" evidence="15">
    <location>
        <begin position="78"/>
        <end position="250"/>
    </location>
</feature>
<dbReference type="EC" id="3.4.24.40" evidence="6"/>
<keyword evidence="10" id="KW-0677">Repeat</keyword>
<evidence type="ECO:0000259" key="15">
    <source>
        <dbReference type="SMART" id="SM00235"/>
    </source>
</evidence>
<organism evidence="16 17">
    <name type="scientific">Yersinia entomophaga</name>
    <dbReference type="NCBI Taxonomy" id="935293"/>
    <lineage>
        <taxon>Bacteria</taxon>
        <taxon>Pseudomonadati</taxon>
        <taxon>Pseudomonadota</taxon>
        <taxon>Gammaproteobacteria</taxon>
        <taxon>Enterobacterales</taxon>
        <taxon>Yersiniaceae</taxon>
        <taxon>Yersinia</taxon>
    </lineage>
</organism>
<protein>
    <recommendedName>
        <fullName evidence="6">serralysin</fullName>
        <ecNumber evidence="6">3.4.24.40</ecNumber>
    </recommendedName>
</protein>
<dbReference type="InterPro" id="IPR034033">
    <property type="entry name" value="Serralysin-like"/>
</dbReference>
<evidence type="ECO:0000313" key="17">
    <source>
        <dbReference type="Proteomes" id="UP000266744"/>
    </source>
</evidence>
<dbReference type="Gene3D" id="3.40.390.10">
    <property type="entry name" value="Collagenase (Catalytic Domain)"/>
    <property type="match status" value="1"/>
</dbReference>
<accession>A0ABN4PUU0</accession>
<dbReference type="InterPro" id="IPR013858">
    <property type="entry name" value="Peptidase_M10B_C"/>
</dbReference>
<evidence type="ECO:0000256" key="14">
    <source>
        <dbReference type="ARBA" id="ARBA00023049"/>
    </source>
</evidence>
<keyword evidence="17" id="KW-1185">Reference proteome</keyword>
<evidence type="ECO:0000256" key="3">
    <source>
        <dbReference type="ARBA" id="ARBA00001947"/>
    </source>
</evidence>
<reference evidence="17" key="1">
    <citation type="journal article" date="2016" name="Toxins">
        <title>The Draft Genome Sequence of the Yersinia entomophaga Entomopathogenic Type Strain MH96T.</title>
        <authorList>
            <person name="Hurst M.R."/>
            <person name="Beattie A."/>
            <person name="Altermann E."/>
            <person name="Moraga R.M."/>
            <person name="Harper L.A."/>
            <person name="Calder J."/>
            <person name="Laugraud A."/>
        </authorList>
    </citation>
    <scope>NUCLEOTIDE SEQUENCE [LARGE SCALE GENOMIC DNA]</scope>
    <source>
        <strain evidence="17">MH96</strain>
    </source>
</reference>
<dbReference type="Pfam" id="PF08548">
    <property type="entry name" value="Peptidase_M10_C"/>
    <property type="match status" value="1"/>
</dbReference>
<dbReference type="PRINTS" id="PR00313">
    <property type="entry name" value="CABNDNGRPT"/>
</dbReference>
<dbReference type="Pfam" id="PF00353">
    <property type="entry name" value="HemolysinCabind"/>
    <property type="match status" value="1"/>
</dbReference>
<dbReference type="InterPro" id="IPR016294">
    <property type="entry name" value="Pept_M10B"/>
</dbReference>
<dbReference type="InterPro" id="IPR024079">
    <property type="entry name" value="MetalloPept_cat_dom_sf"/>
</dbReference>
<comment type="similarity">
    <text evidence="5">Belongs to the peptidase M10B family.</text>
</comment>
<keyword evidence="8" id="KW-0645">Protease</keyword>
<proteinExistence type="inferred from homology"/>
<comment type="cofactor">
    <cofactor evidence="3">
        <name>Zn(2+)</name>
        <dbReference type="ChEBI" id="CHEBI:29105"/>
    </cofactor>
</comment>
<dbReference type="NCBIfam" id="NF035945">
    <property type="entry name" value="Zn_serralysin"/>
    <property type="match status" value="1"/>
</dbReference>
<dbReference type="InterPro" id="IPR006026">
    <property type="entry name" value="Peptidase_Metallo"/>
</dbReference>
<dbReference type="InterPro" id="IPR001818">
    <property type="entry name" value="Pept_M10_metallopeptidase"/>
</dbReference>
<keyword evidence="7" id="KW-0964">Secreted</keyword>
<evidence type="ECO:0000256" key="13">
    <source>
        <dbReference type="ARBA" id="ARBA00022837"/>
    </source>
</evidence>
<dbReference type="Gene3D" id="2.150.10.10">
    <property type="entry name" value="Serralysin-like metalloprotease, C-terminal"/>
    <property type="match status" value="1"/>
</dbReference>
<keyword evidence="14" id="KW-0482">Metalloprotease</keyword>
<dbReference type="SUPFAM" id="SSF55486">
    <property type="entry name" value="Metalloproteases ('zincins'), catalytic domain"/>
    <property type="match status" value="1"/>
</dbReference>
<dbReference type="PIRSF" id="PIRSF001205">
    <property type="entry name" value="Peptidase_M10B"/>
    <property type="match status" value="1"/>
</dbReference>
<gene>
    <name evidence="16" type="ORF">PL78_03965</name>
</gene>
<keyword evidence="9" id="KW-0479">Metal-binding</keyword>
<dbReference type="InterPro" id="IPR001343">
    <property type="entry name" value="Hemolysn_Ca-bd"/>
</dbReference>
<keyword evidence="13" id="KW-0106">Calcium</keyword>
<comment type="cofactor">
    <cofactor evidence="2">
        <name>Ca(2+)</name>
        <dbReference type="ChEBI" id="CHEBI:29108"/>
    </cofactor>
</comment>
<dbReference type="EMBL" id="CP010029">
    <property type="protein sequence ID" value="ANI28995.1"/>
    <property type="molecule type" value="Genomic_DNA"/>
</dbReference>
<evidence type="ECO:0000256" key="6">
    <source>
        <dbReference type="ARBA" id="ARBA00012422"/>
    </source>
</evidence>
<dbReference type="InterPro" id="IPR011049">
    <property type="entry name" value="Serralysin-like_metalloprot_C"/>
</dbReference>
<evidence type="ECO:0000256" key="2">
    <source>
        <dbReference type="ARBA" id="ARBA00001913"/>
    </source>
</evidence>
<dbReference type="SMART" id="SM00235">
    <property type="entry name" value="ZnMc"/>
    <property type="match status" value="1"/>
</dbReference>
<evidence type="ECO:0000256" key="9">
    <source>
        <dbReference type="ARBA" id="ARBA00022723"/>
    </source>
</evidence>
<evidence type="ECO:0000313" key="16">
    <source>
        <dbReference type="EMBL" id="ANI28995.1"/>
    </source>
</evidence>
<dbReference type="Proteomes" id="UP000266744">
    <property type="component" value="Chromosome"/>
</dbReference>
<keyword evidence="11" id="KW-0378">Hydrolase</keyword>
<dbReference type="SUPFAM" id="SSF51120">
    <property type="entry name" value="beta-Roll"/>
    <property type="match status" value="1"/>
</dbReference>
<evidence type="ECO:0000256" key="7">
    <source>
        <dbReference type="ARBA" id="ARBA00022525"/>
    </source>
</evidence>
<evidence type="ECO:0000256" key="10">
    <source>
        <dbReference type="ARBA" id="ARBA00022737"/>
    </source>
</evidence>
<evidence type="ECO:0000256" key="8">
    <source>
        <dbReference type="ARBA" id="ARBA00022670"/>
    </source>
</evidence>
<sequence>MTRNLTLKTIKKTSDAQLASNNHMEGYSDVINLFLDSVRGDGVTTTSGKASYALDKAVLQLNRGGLSWNGKMNLGQDADLKYSFLDHNSKIPTGINGFIKFNPEQVIQTKLALQSWSDVANVHFTEVGPTEKANITLGNYSLTSTGQLAGGQAFTSTSYYSDGKIANAGTWYNYNVDNIREPGSMEYGRLTLAHELGHALGLSHPADYNAGQGNTFKADAVYGEDTRQFSIMSYWDETQSGADHQGHYGLTPLVDDIAAIQRLYGANMSTRTEDNTYGFNSNTHRDSFTLADSSDQKVFSVWDAGGNDTFDFSGYSVDQRINLEATSFSDVGGLKANVSIAAGVTIENAIGGSGNDVIIGNEANNELRGGAGNDVLFGGEGADKMWGGSGSDIFVYGRATDSTLANPDWIMDFEGGIDKIDLSGFHVGTGGIHFVDYFSGSAGEALLTYNPDTNISDLAVNIGGAEAIPDFLVKIVGQPMQATDFIV</sequence>
<evidence type="ECO:0000256" key="11">
    <source>
        <dbReference type="ARBA" id="ARBA00022801"/>
    </source>
</evidence>
<evidence type="ECO:0000256" key="4">
    <source>
        <dbReference type="ARBA" id="ARBA00004613"/>
    </source>
</evidence>
<dbReference type="Pfam" id="PF00413">
    <property type="entry name" value="Peptidase_M10"/>
    <property type="match status" value="1"/>
</dbReference>
<evidence type="ECO:0000256" key="5">
    <source>
        <dbReference type="ARBA" id="ARBA00009490"/>
    </source>
</evidence>
<comment type="subcellular location">
    <subcellularLocation>
        <location evidence="4">Secreted</location>
    </subcellularLocation>
</comment>
<evidence type="ECO:0000256" key="12">
    <source>
        <dbReference type="ARBA" id="ARBA00022833"/>
    </source>
</evidence>
<evidence type="ECO:0000256" key="1">
    <source>
        <dbReference type="ARBA" id="ARBA00001609"/>
    </source>
</evidence>
<dbReference type="CDD" id="cd04277">
    <property type="entry name" value="ZnMc_serralysin_like"/>
    <property type="match status" value="1"/>
</dbReference>
<keyword evidence="12" id="KW-0862">Zinc</keyword>
<name>A0ABN4PUU0_YERET</name>